<dbReference type="InterPro" id="IPR024160">
    <property type="entry name" value="BIN3_SAM-bd_dom"/>
</dbReference>
<evidence type="ECO:0000313" key="9">
    <source>
        <dbReference type="Proteomes" id="UP000515154"/>
    </source>
</evidence>
<reference evidence="10" key="1">
    <citation type="submission" date="2025-08" db="UniProtKB">
        <authorList>
            <consortium name="RefSeq"/>
        </authorList>
    </citation>
    <scope>IDENTIFICATION</scope>
</reference>
<keyword evidence="2 6" id="KW-0489">Methyltransferase</keyword>
<protein>
    <recommendedName>
        <fullName evidence="6">RNA methyltransferase</fullName>
        <ecNumber evidence="6">2.1.1.-</ecNumber>
    </recommendedName>
</protein>
<dbReference type="GO" id="GO:0040031">
    <property type="term" value="P:snRNA modification"/>
    <property type="evidence" value="ECO:0007669"/>
    <property type="project" value="TreeGrafter"/>
</dbReference>
<feature type="compositionally biased region" description="Basic residues" evidence="7">
    <location>
        <begin position="184"/>
        <end position="195"/>
    </location>
</feature>
<dbReference type="PANTHER" id="PTHR12315:SF0">
    <property type="entry name" value="7SK SNRNA METHYLPHOSPHATE CAPPING ENZYME"/>
    <property type="match status" value="1"/>
</dbReference>
<dbReference type="InterPro" id="IPR029063">
    <property type="entry name" value="SAM-dependent_MTases_sf"/>
</dbReference>
<feature type="compositionally biased region" description="Low complexity" evidence="7">
    <location>
        <begin position="201"/>
        <end position="211"/>
    </location>
</feature>
<dbReference type="EC" id="2.1.1.-" evidence="6"/>
<evidence type="ECO:0000256" key="6">
    <source>
        <dbReference type="RuleBase" id="RU367087"/>
    </source>
</evidence>
<gene>
    <name evidence="10" type="primary">LOC115224256</name>
</gene>
<feature type="region of interest" description="Disordered" evidence="7">
    <location>
        <begin position="701"/>
        <end position="732"/>
    </location>
</feature>
<organism evidence="9 10">
    <name type="scientific">Octopus sinensis</name>
    <name type="common">East Asian common octopus</name>
    <dbReference type="NCBI Taxonomy" id="2607531"/>
    <lineage>
        <taxon>Eukaryota</taxon>
        <taxon>Metazoa</taxon>
        <taxon>Spiralia</taxon>
        <taxon>Lophotrochozoa</taxon>
        <taxon>Mollusca</taxon>
        <taxon>Cephalopoda</taxon>
        <taxon>Coleoidea</taxon>
        <taxon>Octopodiformes</taxon>
        <taxon>Octopoda</taxon>
        <taxon>Incirrata</taxon>
        <taxon>Octopodidae</taxon>
        <taxon>Octopus</taxon>
    </lineage>
</organism>
<dbReference type="Pfam" id="PF06859">
    <property type="entry name" value="Bin3"/>
    <property type="match status" value="1"/>
</dbReference>
<dbReference type="SUPFAM" id="SSF53335">
    <property type="entry name" value="S-adenosyl-L-methionine-dependent methyltransferases"/>
    <property type="match status" value="1"/>
</dbReference>
<keyword evidence="9" id="KW-1185">Reference proteome</keyword>
<comment type="similarity">
    <text evidence="1 6">Belongs to the methyltransferase superfamily.</text>
</comment>
<name>A0A6P7THC1_9MOLL</name>
<evidence type="ECO:0000313" key="10">
    <source>
        <dbReference type="RefSeq" id="XP_029650923.1"/>
    </source>
</evidence>
<dbReference type="CDD" id="cd02440">
    <property type="entry name" value="AdoMet_MTases"/>
    <property type="match status" value="1"/>
</dbReference>
<evidence type="ECO:0000256" key="2">
    <source>
        <dbReference type="ARBA" id="ARBA00022603"/>
    </source>
</evidence>
<feature type="compositionally biased region" description="Polar residues" evidence="7">
    <location>
        <begin position="656"/>
        <end position="677"/>
    </location>
</feature>
<feature type="compositionally biased region" description="Pro residues" evidence="7">
    <location>
        <begin position="815"/>
        <end position="825"/>
    </location>
</feature>
<dbReference type="InterPro" id="IPR010675">
    <property type="entry name" value="Bin3_C"/>
</dbReference>
<dbReference type="FunFam" id="3.40.50.150:FF:000083">
    <property type="entry name" value="7SK snRNA methylphosphate capping enzyme"/>
    <property type="match status" value="1"/>
</dbReference>
<feature type="compositionally biased region" description="Basic and acidic residues" evidence="7">
    <location>
        <begin position="283"/>
        <end position="294"/>
    </location>
</feature>
<feature type="region of interest" description="Disordered" evidence="7">
    <location>
        <begin position="656"/>
        <end position="682"/>
    </location>
</feature>
<feature type="region of interest" description="Disordered" evidence="7">
    <location>
        <begin position="266"/>
        <end position="369"/>
    </location>
</feature>
<feature type="compositionally biased region" description="Low complexity" evidence="7">
    <location>
        <begin position="826"/>
        <end position="875"/>
    </location>
</feature>
<accession>A0A6P7THC1</accession>
<evidence type="ECO:0000256" key="5">
    <source>
        <dbReference type="PROSITE-ProRule" id="PRU00848"/>
    </source>
</evidence>
<feature type="compositionally biased region" description="Low complexity" evidence="7">
    <location>
        <begin position="772"/>
        <end position="814"/>
    </location>
</feature>
<dbReference type="GO" id="GO:0008171">
    <property type="term" value="F:O-methyltransferase activity"/>
    <property type="evidence" value="ECO:0007669"/>
    <property type="project" value="UniProtKB-UniRule"/>
</dbReference>
<dbReference type="Gene3D" id="3.40.50.150">
    <property type="entry name" value="Vaccinia Virus protein VP39"/>
    <property type="match status" value="1"/>
</dbReference>
<evidence type="ECO:0000256" key="4">
    <source>
        <dbReference type="ARBA" id="ARBA00022691"/>
    </source>
</evidence>
<dbReference type="InterPro" id="IPR039772">
    <property type="entry name" value="Bin3-like"/>
</dbReference>
<keyword evidence="3 6" id="KW-0808">Transferase</keyword>
<dbReference type="KEGG" id="osn:115224256"/>
<feature type="compositionally biased region" description="Polar residues" evidence="7">
    <location>
        <begin position="314"/>
        <end position="332"/>
    </location>
</feature>
<dbReference type="PANTHER" id="PTHR12315">
    <property type="entry name" value="BICOID-INTERACTING PROTEIN RELATED"/>
    <property type="match status" value="1"/>
</dbReference>
<dbReference type="GO" id="GO:0008173">
    <property type="term" value="F:RNA methyltransferase activity"/>
    <property type="evidence" value="ECO:0007669"/>
    <property type="project" value="UniProtKB-UniRule"/>
</dbReference>
<dbReference type="GO" id="GO:0032259">
    <property type="term" value="P:methylation"/>
    <property type="evidence" value="ECO:0007669"/>
    <property type="project" value="UniProtKB-KW"/>
</dbReference>
<dbReference type="RefSeq" id="XP_029650923.1">
    <property type="nucleotide sequence ID" value="XM_029795063.2"/>
</dbReference>
<feature type="region of interest" description="Disordered" evidence="7">
    <location>
        <begin position="164"/>
        <end position="212"/>
    </location>
</feature>
<feature type="compositionally biased region" description="Basic residues" evidence="7">
    <location>
        <begin position="345"/>
        <end position="358"/>
    </location>
</feature>
<evidence type="ECO:0000256" key="1">
    <source>
        <dbReference type="ARBA" id="ARBA00008361"/>
    </source>
</evidence>
<feature type="region of interest" description="Disordered" evidence="7">
    <location>
        <begin position="749"/>
        <end position="875"/>
    </location>
</feature>
<dbReference type="Proteomes" id="UP000515154">
    <property type="component" value="Linkage group LG25"/>
</dbReference>
<dbReference type="GO" id="GO:0017069">
    <property type="term" value="F:snRNA binding"/>
    <property type="evidence" value="ECO:0007669"/>
    <property type="project" value="TreeGrafter"/>
</dbReference>
<feature type="domain" description="Bin3-type SAM" evidence="8">
    <location>
        <begin position="389"/>
        <end position="617"/>
    </location>
</feature>
<feature type="compositionally biased region" description="Polar residues" evidence="7">
    <location>
        <begin position="702"/>
        <end position="730"/>
    </location>
</feature>
<evidence type="ECO:0000259" key="8">
    <source>
        <dbReference type="PROSITE" id="PS51515"/>
    </source>
</evidence>
<keyword evidence="4 5" id="KW-0949">S-adenosyl-L-methionine</keyword>
<evidence type="ECO:0000256" key="7">
    <source>
        <dbReference type="SAM" id="MobiDB-lite"/>
    </source>
</evidence>
<evidence type="ECO:0000256" key="3">
    <source>
        <dbReference type="ARBA" id="ARBA00022679"/>
    </source>
</evidence>
<feature type="compositionally biased region" description="Low complexity" evidence="7">
    <location>
        <begin position="266"/>
        <end position="282"/>
    </location>
</feature>
<dbReference type="PROSITE" id="PS51515">
    <property type="entry name" value="BIN3_SAM"/>
    <property type="match status" value="1"/>
</dbReference>
<proteinExistence type="inferred from homology"/>
<dbReference type="AlphaFoldDB" id="A0A6P7THC1"/>
<sequence length="875" mass="95980">MSAVDLKTAVKPHFDLKDFKCRPAEASVLASTKVKSHAGNVRPMGDLENSRDCQNFDMENEPAKHGKGDGVKFSYPIHRKRSRFMNRSGAADNYHNKKRRKGEKIILPTKFLLGGNINDPLNLNSLCDEEVNRALNERTPQSSPVPTPAHRRDVAVVMPRNQFDPLNLNEPDMENEPLTPAKMNAKRKKRHKGRKKSESNTTGDSVTTPTTPICLSKESEKKKILAEALKIEIDDESVPVPTSTVVTPRHNRSAVAPLTLSVSTPVLSSLSSGTGSTSNTETNENHKVKSEDKIVSPVIPQLSPKNRKRRLASFSESRTVDSNLPASKNLSRAESCPNDIPKPTITRKNRRRQSHRGGKGGNSANSKSSRFIYGNYNRYYGYRNTDDIDHRTNCFKSEWFEGKKILDIGCNVGHLTLFVAREFKPQMIVGLDIDSKLISAARNNIRHYMSKNDQNKFPASCKLSYGPLAAPFQEESQQRNFPQNVSFRQGNYVPENEDFLDLQKADYDLILAMSLTKWIHLNWGDAGLKRSFRRMYRQLKPGGKLILEPQAWGSYKKRKWISENIRKNFQNIHLKPDNFAEYLIEQVGFSRYEVIDVPFNRAKGFQRPIFLFHKDPLPSSSHLSYHGEINAQETSSARVSSSATAGHECEMYDATKSSITTTEQSTAPSSSGSSNECGNKIPNLREAAPAGQESEMYDITKGSVTSTEQSSVSFSGPSNVCENTTPSPSHAATDISSSLLLTTHSTRVQNNGTDKVPQGLLKSPSQSAEPKSTTPSSSSATTSLSSSSASDPAAPTTAAAAAASSSPSSTLSLPSLPPQPQPSPPSSLQTSLSSTSDSSVLIPSSTITATTNNSNHIDNDTSSSSSTSLLNSTDI</sequence>